<keyword evidence="1" id="KW-0812">Transmembrane</keyword>
<evidence type="ECO:0000256" key="1">
    <source>
        <dbReference type="SAM" id="Phobius"/>
    </source>
</evidence>
<feature type="transmembrane region" description="Helical" evidence="1">
    <location>
        <begin position="37"/>
        <end position="58"/>
    </location>
</feature>
<name>A0A6M4IVB1_9BACT</name>
<sequence length="147" mass="15204">MPTRTFWLISGSGLAPFIVCLVIAYGTPDVSALHDAAVRTFLVYAALTLSFLGGARWGAELARAPDAPNLWRMAAAAAPSVVGLAALLPQAPLKAALGLLMLSGGIQLAWDVAASRAGLLPPWNARVRTVMTVAGTLCSLALWPAIA</sequence>
<dbReference type="AlphaFoldDB" id="A0A6M4IVB1"/>
<reference evidence="2 3" key="1">
    <citation type="submission" date="2020-05" db="EMBL/GenBank/DDBJ databases">
        <title>Complete genome sequence of Gemmatimonas greenlandica TET16.</title>
        <authorList>
            <person name="Zeng Y."/>
        </authorList>
    </citation>
    <scope>NUCLEOTIDE SEQUENCE [LARGE SCALE GENOMIC DNA]</scope>
    <source>
        <strain evidence="2 3">TET16</strain>
    </source>
</reference>
<dbReference type="EMBL" id="CP053085">
    <property type="protein sequence ID" value="QJR37446.1"/>
    <property type="molecule type" value="Genomic_DNA"/>
</dbReference>
<dbReference type="Proteomes" id="UP000500938">
    <property type="component" value="Chromosome"/>
</dbReference>
<dbReference type="Pfam" id="PF11911">
    <property type="entry name" value="DUF3429"/>
    <property type="match status" value="1"/>
</dbReference>
<feature type="transmembrane region" description="Helical" evidence="1">
    <location>
        <begin position="6"/>
        <end position="25"/>
    </location>
</feature>
<dbReference type="KEGG" id="ggr:HKW67_18985"/>
<evidence type="ECO:0000313" key="2">
    <source>
        <dbReference type="EMBL" id="QJR37446.1"/>
    </source>
</evidence>
<keyword evidence="1" id="KW-1133">Transmembrane helix</keyword>
<keyword evidence="1" id="KW-0472">Membrane</keyword>
<feature type="transmembrane region" description="Helical" evidence="1">
    <location>
        <begin position="70"/>
        <end position="88"/>
    </location>
</feature>
<dbReference type="RefSeq" id="WP_171226881.1">
    <property type="nucleotide sequence ID" value="NZ_CP053085.1"/>
</dbReference>
<organism evidence="2 3">
    <name type="scientific">Gemmatimonas groenlandica</name>
    <dbReference type="NCBI Taxonomy" id="2732249"/>
    <lineage>
        <taxon>Bacteria</taxon>
        <taxon>Pseudomonadati</taxon>
        <taxon>Gemmatimonadota</taxon>
        <taxon>Gemmatimonadia</taxon>
        <taxon>Gemmatimonadales</taxon>
        <taxon>Gemmatimonadaceae</taxon>
        <taxon>Gemmatimonas</taxon>
    </lineage>
</organism>
<evidence type="ECO:0000313" key="3">
    <source>
        <dbReference type="Proteomes" id="UP000500938"/>
    </source>
</evidence>
<gene>
    <name evidence="2" type="ORF">HKW67_18985</name>
</gene>
<dbReference type="PANTHER" id="PTHR15887">
    <property type="entry name" value="TRANSMEMBRANE PROTEIN 69"/>
    <property type="match status" value="1"/>
</dbReference>
<dbReference type="PANTHER" id="PTHR15887:SF1">
    <property type="entry name" value="TRANSMEMBRANE PROTEIN 69"/>
    <property type="match status" value="1"/>
</dbReference>
<accession>A0A6M4IVB1</accession>
<dbReference type="InterPro" id="IPR021836">
    <property type="entry name" value="DUF3429"/>
</dbReference>
<proteinExistence type="predicted"/>
<keyword evidence="3" id="KW-1185">Reference proteome</keyword>
<protein>
    <submittedName>
        <fullName evidence="2">DUF3429 domain-containing protein</fullName>
    </submittedName>
</protein>